<dbReference type="Gene3D" id="3.30.710.10">
    <property type="entry name" value="Potassium Channel Kv1.1, Chain A"/>
    <property type="match status" value="1"/>
</dbReference>
<dbReference type="Proteomes" id="UP000828236">
    <property type="component" value="Unassembled WGS sequence"/>
</dbReference>
<proteinExistence type="predicted"/>
<gene>
    <name evidence="3" type="ORF">HUG17_9339</name>
</gene>
<dbReference type="AlphaFoldDB" id="A0A9D4NTW5"/>
<dbReference type="SUPFAM" id="SSF54695">
    <property type="entry name" value="POZ domain"/>
    <property type="match status" value="1"/>
</dbReference>
<protein>
    <recommendedName>
        <fullName evidence="2">BTB domain-containing protein</fullName>
    </recommendedName>
</protein>
<dbReference type="SUPFAM" id="SSF50985">
    <property type="entry name" value="RCC1/BLIP-II"/>
    <property type="match status" value="1"/>
</dbReference>
<dbReference type="Pfam" id="PF00415">
    <property type="entry name" value="RCC1"/>
    <property type="match status" value="1"/>
</dbReference>
<dbReference type="OrthoDB" id="10256179at2759"/>
<dbReference type="InterPro" id="IPR000210">
    <property type="entry name" value="BTB/POZ_dom"/>
</dbReference>
<feature type="repeat" description="RCC1" evidence="1">
    <location>
        <begin position="243"/>
        <end position="291"/>
    </location>
</feature>
<dbReference type="InterPro" id="IPR051553">
    <property type="entry name" value="Ran_GTPase-activating"/>
</dbReference>
<dbReference type="EMBL" id="SDOV01000008">
    <property type="protein sequence ID" value="KAH7638233.1"/>
    <property type="molecule type" value="Genomic_DNA"/>
</dbReference>
<dbReference type="InterPro" id="IPR009091">
    <property type="entry name" value="RCC1/BLIP-II"/>
</dbReference>
<dbReference type="PRINTS" id="PR00633">
    <property type="entry name" value="RCCNDNSATION"/>
</dbReference>
<dbReference type="PROSITE" id="PS50012">
    <property type="entry name" value="RCC1_3"/>
    <property type="match status" value="2"/>
</dbReference>
<dbReference type="InterPro" id="IPR000408">
    <property type="entry name" value="Reg_chr_condens"/>
</dbReference>
<evidence type="ECO:0000313" key="3">
    <source>
        <dbReference type="EMBL" id="KAH7638233.1"/>
    </source>
</evidence>
<dbReference type="PROSITE" id="PS50097">
    <property type="entry name" value="BTB"/>
    <property type="match status" value="1"/>
</dbReference>
<reference evidence="3" key="1">
    <citation type="submission" date="2020-06" db="EMBL/GenBank/DDBJ databases">
        <authorList>
            <person name="Ji K."/>
            <person name="Li J."/>
        </authorList>
    </citation>
    <scope>NUCLEOTIDE SEQUENCE</scope>
    <source>
        <strain evidence="3">JKM2019</strain>
        <tissue evidence="3">Whole body</tissue>
    </source>
</reference>
<dbReference type="PROSITE" id="PS00626">
    <property type="entry name" value="RCC1_2"/>
    <property type="match status" value="1"/>
</dbReference>
<reference evidence="3" key="2">
    <citation type="journal article" date="2021" name="World Allergy Organ. J.">
        <title>Chromosome-level assembly of Dermatophagoides farinae genome and transcriptome reveals two novel allergens Der f 37 and Der f 39.</title>
        <authorList>
            <person name="Chen J."/>
            <person name="Cai Z."/>
            <person name="Fan D."/>
            <person name="Hu J."/>
            <person name="Hou Y."/>
            <person name="He Y."/>
            <person name="Zhang Z."/>
            <person name="Zhao Z."/>
            <person name="Gao P."/>
            <person name="Hu W."/>
            <person name="Sun J."/>
            <person name="Li J."/>
            <person name="Ji K."/>
        </authorList>
    </citation>
    <scope>NUCLEOTIDE SEQUENCE</scope>
    <source>
        <strain evidence="3">JKM2019</strain>
    </source>
</reference>
<dbReference type="InterPro" id="IPR011333">
    <property type="entry name" value="SKP1/BTB/POZ_sf"/>
</dbReference>
<dbReference type="SMART" id="SM00225">
    <property type="entry name" value="BTB"/>
    <property type="match status" value="1"/>
</dbReference>
<dbReference type="Pfam" id="PF00651">
    <property type="entry name" value="BTB"/>
    <property type="match status" value="1"/>
</dbReference>
<evidence type="ECO:0000256" key="1">
    <source>
        <dbReference type="PROSITE-ProRule" id="PRU00235"/>
    </source>
</evidence>
<feature type="repeat" description="RCC1" evidence="1">
    <location>
        <begin position="187"/>
        <end position="242"/>
    </location>
</feature>
<organism evidence="3">
    <name type="scientific">Dermatophagoides farinae</name>
    <name type="common">American house dust mite</name>
    <dbReference type="NCBI Taxonomy" id="6954"/>
    <lineage>
        <taxon>Eukaryota</taxon>
        <taxon>Metazoa</taxon>
        <taxon>Ecdysozoa</taxon>
        <taxon>Arthropoda</taxon>
        <taxon>Chelicerata</taxon>
        <taxon>Arachnida</taxon>
        <taxon>Acari</taxon>
        <taxon>Acariformes</taxon>
        <taxon>Sarcoptiformes</taxon>
        <taxon>Astigmata</taxon>
        <taxon>Psoroptidia</taxon>
        <taxon>Analgoidea</taxon>
        <taxon>Pyroglyphidae</taxon>
        <taxon>Dermatophagoidinae</taxon>
        <taxon>Dermatophagoides</taxon>
    </lineage>
</organism>
<accession>A0A9D4NTW5</accession>
<comment type="caution">
    <text evidence="3">The sequence shown here is derived from an EMBL/GenBank/DDBJ whole genome shotgun (WGS) entry which is preliminary data.</text>
</comment>
<feature type="domain" description="BTB" evidence="2">
    <location>
        <begin position="363"/>
        <end position="428"/>
    </location>
</feature>
<sequence length="520" mass="60286">MANSHTENVDIELFKDDLEYIDQKFLQSIVSIFNFFSNGYEKEFLLMTKDATYAYSEKICSWLSLKHDMAEPQRISCLDDMTIVQVDYGFLFVAILTDDGQVFIASDVKSKWDTNETLRLITTGNDRFKMIACGKNLLLLLRQDGYVFAMGSNETSSYESIVQIDNLENVERIACGLDHSLSITNKGEIYSWGRNDCGQLGLGDEEDRNTPCLIPFPNDDLIDIRIKDIMAGNYHSLFLFENGELWGCGSNSDGELGLGDDIKLSKLTKIPIENVQQITCSTFNSFSLAYDGSSYYVWGKTKYDKWSSPKKLDDYPTSFVAASIQVLNSPITFGLRYTFFEFGSHDSISYKSIFRFFDNQDNYDVEFKIGKKRIKACKRYLKSVSEYYRRTFSGIWFKKDEVTIENYSYETYYAYLRKLHTGKIHINRQIITELVDLANCYGDIKLIEYCQTFIRSDLNEQTMITYLPLITKYEMKELYYELSQIAIEQVLPKVTDNIRQNNENSIEFLNWYNHSTTHSK</sequence>
<dbReference type="Gene3D" id="2.130.10.30">
    <property type="entry name" value="Regulator of chromosome condensation 1/beta-lactamase-inhibitor protein II"/>
    <property type="match status" value="1"/>
</dbReference>
<name>A0A9D4NTW5_DERFA</name>
<dbReference type="PANTHER" id="PTHR45982">
    <property type="entry name" value="REGULATOR OF CHROMOSOME CONDENSATION"/>
    <property type="match status" value="1"/>
</dbReference>
<dbReference type="PANTHER" id="PTHR45982:SF1">
    <property type="entry name" value="REGULATOR OF CHROMOSOME CONDENSATION"/>
    <property type="match status" value="1"/>
</dbReference>
<evidence type="ECO:0000259" key="2">
    <source>
        <dbReference type="PROSITE" id="PS50097"/>
    </source>
</evidence>